<protein>
    <submittedName>
        <fullName evidence="1">L-rhamnose mutarotase</fullName>
    </submittedName>
</protein>
<dbReference type="Pfam" id="PF05336">
    <property type="entry name" value="rhaM"/>
    <property type="match status" value="1"/>
</dbReference>
<dbReference type="InterPro" id="IPR011008">
    <property type="entry name" value="Dimeric_a/b-barrel"/>
</dbReference>
<dbReference type="EMBL" id="CP107020">
    <property type="protein sequence ID" value="UYG16651.1"/>
    <property type="molecule type" value="Genomic_DNA"/>
</dbReference>
<dbReference type="Proteomes" id="UP001164305">
    <property type="component" value="Chromosome"/>
</dbReference>
<gene>
    <name evidence="1" type="ORF">BRM3_13790</name>
</gene>
<dbReference type="InterPro" id="IPR008000">
    <property type="entry name" value="Rham/fucose_mutarotase"/>
</dbReference>
<proteinExistence type="predicted"/>
<evidence type="ECO:0000313" key="1">
    <source>
        <dbReference type="EMBL" id="UYG16651.1"/>
    </source>
</evidence>
<organism evidence="1 2">
    <name type="scientific">Brachybacterium huguangmaarense</name>
    <dbReference type="NCBI Taxonomy" id="1652028"/>
    <lineage>
        <taxon>Bacteria</taxon>
        <taxon>Bacillati</taxon>
        <taxon>Actinomycetota</taxon>
        <taxon>Actinomycetes</taxon>
        <taxon>Micrococcales</taxon>
        <taxon>Dermabacteraceae</taxon>
        <taxon>Brachybacterium</taxon>
    </lineage>
</organism>
<sequence length="118" mass="13467">MQRIALHTRLIPGHEAGYERDHARIPDELDPALREAGVLTWRIWRDGTDLFHVVEVEDYEAMRAYLRDHPANVRWQEHINRHLAAPDSYEGGDEGIALVWELPAEPPATPGADAEERA</sequence>
<accession>A0ABY6G1Y6</accession>
<evidence type="ECO:0000313" key="2">
    <source>
        <dbReference type="Proteomes" id="UP001164305"/>
    </source>
</evidence>
<dbReference type="Gene3D" id="3.30.70.100">
    <property type="match status" value="1"/>
</dbReference>
<keyword evidence="2" id="KW-1185">Reference proteome</keyword>
<reference evidence="1" key="1">
    <citation type="submission" date="2022-10" db="EMBL/GenBank/DDBJ databases">
        <title>Whole-Genome Sequencing of Brachybacterium huguangmaarense BRM-3, Isolated from Betula schmidtii.</title>
        <authorList>
            <person name="Haam D."/>
        </authorList>
    </citation>
    <scope>NUCLEOTIDE SEQUENCE</scope>
    <source>
        <strain evidence="1">BRM-3</strain>
    </source>
</reference>
<dbReference type="SUPFAM" id="SSF54909">
    <property type="entry name" value="Dimeric alpha+beta barrel"/>
    <property type="match status" value="1"/>
</dbReference>
<dbReference type="RefSeq" id="WP_263593864.1">
    <property type="nucleotide sequence ID" value="NZ_CP107020.1"/>
</dbReference>
<name>A0ABY6G1Y6_9MICO</name>